<dbReference type="Proteomes" id="UP000006671">
    <property type="component" value="Unassembled WGS sequence"/>
</dbReference>
<dbReference type="AlphaFoldDB" id="D2VLN6"/>
<sequence>MQKLDIHILPDEIMEAILSNLQLYEVFFCFSRVSKYFQQLSHSVIQHEYYSTIVDQFNQKPSSFNFGDCIKFVKFSLRNSVYQYAVLIIQKYLSTRSPEFNNIPVIMGEKDLQFWKQSEQDFMYLKAFFDNFHDLPGRGKPVIEPTVVKEEEGLLSNIFSVFETLFAMTSRVIAKKTSTYSDPQQSVHIIGEEESVSSFFNCASYDKTQSLTVSFPDRCWKIAYVGDGKYMRMCLTKNDYNMDQSSYFILVGNPYSSNCLTEFEMMKNGIKQYSKGAEVIVVTSMKDLQNGQPRFISNEQANWFAYQQFGGLFKDITTTELEEPYVVSCYCFLMRYFLGNKPLELENENGYYWKVRSQFIVHDIEIVDRVFRH</sequence>
<proteinExistence type="predicted"/>
<dbReference type="Pfam" id="PF00646">
    <property type="entry name" value="F-box"/>
    <property type="match status" value="1"/>
</dbReference>
<evidence type="ECO:0000259" key="1">
    <source>
        <dbReference type="PROSITE" id="PS50181"/>
    </source>
</evidence>
<evidence type="ECO:0000313" key="3">
    <source>
        <dbReference type="Proteomes" id="UP000006671"/>
    </source>
</evidence>
<protein>
    <recommendedName>
        <fullName evidence="1">F-box domain-containing protein</fullName>
    </recommendedName>
</protein>
<dbReference type="EMBL" id="GG738881">
    <property type="protein sequence ID" value="EFC42090.1"/>
    <property type="molecule type" value="Genomic_DNA"/>
</dbReference>
<dbReference type="SUPFAM" id="SSF81383">
    <property type="entry name" value="F-box domain"/>
    <property type="match status" value="1"/>
</dbReference>
<reference evidence="2 3" key="1">
    <citation type="journal article" date="2010" name="Cell">
        <title>The genome of Naegleria gruberi illuminates early eukaryotic versatility.</title>
        <authorList>
            <person name="Fritz-Laylin L.K."/>
            <person name="Prochnik S.E."/>
            <person name="Ginger M.L."/>
            <person name="Dacks J.B."/>
            <person name="Carpenter M.L."/>
            <person name="Field M.C."/>
            <person name="Kuo A."/>
            <person name="Paredez A."/>
            <person name="Chapman J."/>
            <person name="Pham J."/>
            <person name="Shu S."/>
            <person name="Neupane R."/>
            <person name="Cipriano M."/>
            <person name="Mancuso J."/>
            <person name="Tu H."/>
            <person name="Salamov A."/>
            <person name="Lindquist E."/>
            <person name="Shapiro H."/>
            <person name="Lucas S."/>
            <person name="Grigoriev I.V."/>
            <person name="Cande W.Z."/>
            <person name="Fulton C."/>
            <person name="Rokhsar D.S."/>
            <person name="Dawson S.C."/>
        </authorList>
    </citation>
    <scope>NUCLEOTIDE SEQUENCE [LARGE SCALE GENOMIC DNA]</scope>
    <source>
        <strain evidence="2 3">NEG-M</strain>
    </source>
</reference>
<dbReference type="InParanoid" id="D2VLN6"/>
<dbReference type="PROSITE" id="PS50181">
    <property type="entry name" value="FBOX"/>
    <property type="match status" value="1"/>
</dbReference>
<evidence type="ECO:0000313" key="2">
    <source>
        <dbReference type="EMBL" id="EFC42090.1"/>
    </source>
</evidence>
<dbReference type="KEGG" id="ngr:NAEGRDRAFT_69845"/>
<dbReference type="VEuPathDB" id="AmoebaDB:NAEGRDRAFT_69845"/>
<dbReference type="CDD" id="cd09917">
    <property type="entry name" value="F-box_SF"/>
    <property type="match status" value="1"/>
</dbReference>
<dbReference type="InterPro" id="IPR036047">
    <property type="entry name" value="F-box-like_dom_sf"/>
</dbReference>
<accession>D2VLN6</accession>
<name>D2VLN6_NAEGR</name>
<dbReference type="GeneID" id="8851820"/>
<gene>
    <name evidence="2" type="ORF">NAEGRDRAFT_69845</name>
</gene>
<organism evidence="3">
    <name type="scientific">Naegleria gruberi</name>
    <name type="common">Amoeba</name>
    <dbReference type="NCBI Taxonomy" id="5762"/>
    <lineage>
        <taxon>Eukaryota</taxon>
        <taxon>Discoba</taxon>
        <taxon>Heterolobosea</taxon>
        <taxon>Tetramitia</taxon>
        <taxon>Eutetramitia</taxon>
        <taxon>Vahlkampfiidae</taxon>
        <taxon>Naegleria</taxon>
    </lineage>
</organism>
<dbReference type="InterPro" id="IPR001810">
    <property type="entry name" value="F-box_dom"/>
</dbReference>
<keyword evidence="3" id="KW-1185">Reference proteome</keyword>
<feature type="domain" description="F-box" evidence="1">
    <location>
        <begin position="3"/>
        <end position="53"/>
    </location>
</feature>
<dbReference type="RefSeq" id="XP_002674834.1">
    <property type="nucleotide sequence ID" value="XM_002674788.1"/>
</dbReference>